<comment type="caution">
    <text evidence="2">The sequence shown here is derived from an EMBL/GenBank/DDBJ whole genome shotgun (WGS) entry which is preliminary data.</text>
</comment>
<dbReference type="Proteomes" id="UP001642484">
    <property type="component" value="Unassembled WGS sequence"/>
</dbReference>
<evidence type="ECO:0000256" key="1">
    <source>
        <dbReference type="SAM" id="MobiDB-lite"/>
    </source>
</evidence>
<keyword evidence="3" id="KW-1185">Reference proteome</keyword>
<accession>A0ABP0NWM2</accession>
<feature type="region of interest" description="Disordered" evidence="1">
    <location>
        <begin position="326"/>
        <end position="348"/>
    </location>
</feature>
<organism evidence="2 3">
    <name type="scientific">Durusdinium trenchii</name>
    <dbReference type="NCBI Taxonomy" id="1381693"/>
    <lineage>
        <taxon>Eukaryota</taxon>
        <taxon>Sar</taxon>
        <taxon>Alveolata</taxon>
        <taxon>Dinophyceae</taxon>
        <taxon>Suessiales</taxon>
        <taxon>Symbiodiniaceae</taxon>
        <taxon>Durusdinium</taxon>
    </lineage>
</organism>
<evidence type="ECO:0000313" key="2">
    <source>
        <dbReference type="EMBL" id="CAK9067808.1"/>
    </source>
</evidence>
<gene>
    <name evidence="2" type="ORF">CCMP2556_LOCUS33311</name>
</gene>
<reference evidence="2 3" key="1">
    <citation type="submission" date="2024-02" db="EMBL/GenBank/DDBJ databases">
        <authorList>
            <person name="Chen Y."/>
            <person name="Shah S."/>
            <person name="Dougan E. K."/>
            <person name="Thang M."/>
            <person name="Chan C."/>
        </authorList>
    </citation>
    <scope>NUCLEOTIDE SEQUENCE [LARGE SCALE GENOMIC DNA]</scope>
</reference>
<evidence type="ECO:0000313" key="3">
    <source>
        <dbReference type="Proteomes" id="UP001642484"/>
    </source>
</evidence>
<feature type="compositionally biased region" description="Polar residues" evidence="1">
    <location>
        <begin position="33"/>
        <end position="45"/>
    </location>
</feature>
<feature type="region of interest" description="Disordered" evidence="1">
    <location>
        <begin position="360"/>
        <end position="398"/>
    </location>
</feature>
<dbReference type="EMBL" id="CAXAMN010022251">
    <property type="protein sequence ID" value="CAK9067808.1"/>
    <property type="molecule type" value="Genomic_DNA"/>
</dbReference>
<feature type="compositionally biased region" description="Polar residues" evidence="1">
    <location>
        <begin position="363"/>
        <end position="375"/>
    </location>
</feature>
<protein>
    <submittedName>
        <fullName evidence="2">Uncharacterized protein</fullName>
    </submittedName>
</protein>
<name>A0ABP0NWM2_9DINO</name>
<proteinExistence type="predicted"/>
<sequence>MVLTPGFFPRRKKVLGTATSRDGQHFTLDPSEPSGNSSVQGQTPDFSPGQGSGRQPMRYMVRPPSSDRPPGFRPTAAGDRPRDHWRLERVEQKVLESGLLALQAQLATSPKRATAVARQGSAVLRASFFERLLEGHVELKACPANDVAAAQGDLKKLSLSQLLALRILTKDFPTTSVGSLKVHGHFLAALSSELFQQLGARALGDEIATRRRLEQIGQRLVLCLGAAELLSSVAGPTLPQRWLSSIEEEDGSGSGLVLVDVCEHTAEVLEGTAGDFDPHRGVSIAVVIDLGSGSTSSVNWEVVTMDAAKDDIPAAMAALRARKRRSTFRGRKSTSALEETPEDSARHFPVLPFATEELFDGQEGSSGTRRSTPSKQVDWPSPTPQHRTPRGLRPKDSRFNEYPFITDLFDYFGCCTRRQSEPN</sequence>
<feature type="region of interest" description="Disordered" evidence="1">
    <location>
        <begin position="1"/>
        <end position="81"/>
    </location>
</feature>